<dbReference type="AlphaFoldDB" id="A0A248VQB9"/>
<dbReference type="EMBL" id="CP022990">
    <property type="protein sequence ID" value="ASW01217.1"/>
    <property type="molecule type" value="Genomic_DNA"/>
</dbReference>
<feature type="compositionally biased region" description="Polar residues" evidence="1">
    <location>
        <begin position="58"/>
        <end position="69"/>
    </location>
</feature>
<name>A0A248VQB9_9BURK</name>
<dbReference type="KEGG" id="parb:CJU94_23770"/>
<reference evidence="2 3" key="1">
    <citation type="submission" date="2017-08" db="EMBL/GenBank/DDBJ databases">
        <title>Identification and genetic characteristics of simultaneous BTEX- and naphthalene-degrading Paraburkholderia sp. BN5 isolated from petroleum-contaminated soil.</title>
        <authorList>
            <person name="Lee Y."/>
            <person name="Jeon C.O."/>
        </authorList>
    </citation>
    <scope>NUCLEOTIDE SEQUENCE [LARGE SCALE GENOMIC DNA]</scope>
    <source>
        <strain evidence="2 3">BN5</strain>
    </source>
</reference>
<gene>
    <name evidence="2" type="ORF">CJU94_23770</name>
</gene>
<organism evidence="2 3">
    <name type="scientific">Paraburkholderia aromaticivorans</name>
    <dbReference type="NCBI Taxonomy" id="2026199"/>
    <lineage>
        <taxon>Bacteria</taxon>
        <taxon>Pseudomonadati</taxon>
        <taxon>Pseudomonadota</taxon>
        <taxon>Betaproteobacteria</taxon>
        <taxon>Burkholderiales</taxon>
        <taxon>Burkholderiaceae</taxon>
        <taxon>Paraburkholderia</taxon>
    </lineage>
</organism>
<proteinExistence type="predicted"/>
<evidence type="ECO:0000313" key="2">
    <source>
        <dbReference type="EMBL" id="ASW01217.1"/>
    </source>
</evidence>
<evidence type="ECO:0000256" key="1">
    <source>
        <dbReference type="SAM" id="MobiDB-lite"/>
    </source>
</evidence>
<sequence length="156" mass="17238">MEKDVRRVCGKRASFQANLENVTNERCWSAAGPSARGVGLGRTVELTSTPDCQAPRSHGSQTVNNQLTEINWPRAKGGEPRSQRGKSSSRGVFLKWSWRNHGRIDLRGAVVGLLFGEMGSLPNHRAVLKIRVGYASAASKNSCECPIRIPWLRARR</sequence>
<evidence type="ECO:0000313" key="3">
    <source>
        <dbReference type="Proteomes" id="UP000215158"/>
    </source>
</evidence>
<accession>A0A248VQB9</accession>
<keyword evidence="3" id="KW-1185">Reference proteome</keyword>
<dbReference type="Proteomes" id="UP000215158">
    <property type="component" value="Chromosome 2"/>
</dbReference>
<feature type="region of interest" description="Disordered" evidence="1">
    <location>
        <begin position="52"/>
        <end position="87"/>
    </location>
</feature>
<protein>
    <submittedName>
        <fullName evidence="2">Uncharacterized protein</fullName>
    </submittedName>
</protein>